<name>A0A233RX93_STRDA</name>
<keyword evidence="3" id="KW-0805">Transcription regulation</keyword>
<evidence type="ECO:0000256" key="6">
    <source>
        <dbReference type="PROSITE-ProRule" id="PRU01091"/>
    </source>
</evidence>
<evidence type="ECO:0000256" key="1">
    <source>
        <dbReference type="ARBA" id="ARBA00005820"/>
    </source>
</evidence>
<dbReference type="InterPro" id="IPR027417">
    <property type="entry name" value="P-loop_NTPase"/>
</dbReference>
<dbReference type="CDD" id="cd15831">
    <property type="entry name" value="BTAD"/>
    <property type="match status" value="1"/>
</dbReference>
<accession>A0A233RX93</accession>
<comment type="similarity">
    <text evidence="1">Belongs to the AfsR/DnrI/RedD regulatory family.</text>
</comment>
<dbReference type="InterPro" id="IPR001867">
    <property type="entry name" value="OmpR/PhoB-type_DNA-bd"/>
</dbReference>
<dbReference type="Gene3D" id="1.25.40.10">
    <property type="entry name" value="Tetratricopeptide repeat domain"/>
    <property type="match status" value="1"/>
</dbReference>
<protein>
    <recommendedName>
        <fullName evidence="8">OmpR/PhoB-type domain-containing protein</fullName>
    </recommendedName>
</protein>
<feature type="compositionally biased region" description="Low complexity" evidence="7">
    <location>
        <begin position="677"/>
        <end position="688"/>
    </location>
</feature>
<dbReference type="InterPro" id="IPR051677">
    <property type="entry name" value="AfsR-DnrI-RedD_regulator"/>
</dbReference>
<dbReference type="InterPro" id="IPR036388">
    <property type="entry name" value="WH-like_DNA-bd_sf"/>
</dbReference>
<keyword evidence="10" id="KW-1185">Reference proteome</keyword>
<dbReference type="InterPro" id="IPR005158">
    <property type="entry name" value="BTAD"/>
</dbReference>
<dbReference type="InterPro" id="IPR041664">
    <property type="entry name" value="AAA_16"/>
</dbReference>
<dbReference type="Pfam" id="PF03704">
    <property type="entry name" value="BTAD"/>
    <property type="match status" value="1"/>
</dbReference>
<gene>
    <name evidence="9" type="ORF">BEK98_43030</name>
</gene>
<dbReference type="EMBL" id="MCGQ01000058">
    <property type="protein sequence ID" value="OXY88027.1"/>
    <property type="molecule type" value="Genomic_DNA"/>
</dbReference>
<dbReference type="PROSITE" id="PS51755">
    <property type="entry name" value="OMPR_PHOB"/>
    <property type="match status" value="1"/>
</dbReference>
<dbReference type="PANTHER" id="PTHR35807:SF1">
    <property type="entry name" value="TRANSCRIPTIONAL REGULATOR REDD"/>
    <property type="match status" value="1"/>
</dbReference>
<dbReference type="InterPro" id="IPR011990">
    <property type="entry name" value="TPR-like_helical_dom_sf"/>
</dbReference>
<evidence type="ECO:0000256" key="4">
    <source>
        <dbReference type="ARBA" id="ARBA00023125"/>
    </source>
</evidence>
<evidence type="ECO:0000256" key="5">
    <source>
        <dbReference type="ARBA" id="ARBA00023163"/>
    </source>
</evidence>
<dbReference type="SUPFAM" id="SSF48452">
    <property type="entry name" value="TPR-like"/>
    <property type="match status" value="1"/>
</dbReference>
<dbReference type="Gene3D" id="1.10.10.10">
    <property type="entry name" value="Winged helix-like DNA-binding domain superfamily/Winged helix DNA-binding domain"/>
    <property type="match status" value="1"/>
</dbReference>
<feature type="region of interest" description="Disordered" evidence="7">
    <location>
        <begin position="672"/>
        <end position="694"/>
    </location>
</feature>
<dbReference type="GO" id="GO:0000160">
    <property type="term" value="P:phosphorelay signal transduction system"/>
    <property type="evidence" value="ECO:0007669"/>
    <property type="project" value="UniProtKB-KW"/>
</dbReference>
<feature type="domain" description="OmpR/PhoB-type" evidence="8">
    <location>
        <begin position="1"/>
        <end position="70"/>
    </location>
</feature>
<keyword evidence="2" id="KW-0902">Two-component regulatory system</keyword>
<proteinExistence type="inferred from homology"/>
<evidence type="ECO:0000259" key="8">
    <source>
        <dbReference type="PROSITE" id="PS51755"/>
    </source>
</evidence>
<evidence type="ECO:0000313" key="9">
    <source>
        <dbReference type="EMBL" id="OXY88027.1"/>
    </source>
</evidence>
<keyword evidence="5" id="KW-0804">Transcription</keyword>
<dbReference type="Proteomes" id="UP000215483">
    <property type="component" value="Unassembled WGS sequence"/>
</dbReference>
<dbReference type="SMART" id="SM01043">
    <property type="entry name" value="BTAD"/>
    <property type="match status" value="1"/>
</dbReference>
<sequence length="694" mass="74431">MLGLLLLRANRVVATSELLGALWPDENRPTTARKIVQNAVWGLRALFAEESAVDRGPELVTQAPGYVLRLDPEQVDLHRFNRRVAEGRAQLSGGRPAEAARLLGAALEEWHGPALADLAEAGTDWPELTALSQLRLDVMEDRFEAELRSGHHYSVLGELVSLAEEEPLRERLCGQLMLALYRCGRQAEALDVFSRVRRALVEEHGLEPSRELQLLQQNILTHDPALAPPATVAPTPPAVHTRPEQPVSPVSPAPPRAVAARGEAARAAVPERVAHRAPAPHTERRSVAVLLVGARTAETSAAGPGESHTLYDAVAAVADCVEEFGGTVAGSLGRVWVAVFGLDTDRAEAAQGAVRAAVALRARLSQVPGPRWHAVVSAGEALVRWNPYDGAAPVRVVGRLVDEARTLLATVPSGAIHLDGEAVQDTVGLVRQVPTERPRVRAVAGLRTAGEAAALPDPSGGFEAELDMVKGLLTRSRRHDAPHLVTILGEPGVGRTRFLADFVRSIQGEAVRVVRVRGGDRASWTLCDVLRACCGLPLSDTDDRGLTDVVHRVAGRSETAERLLRRLSPGRPHDASDQEAEAYEAWCELLVLLAREQPLVLCVDDAHAADDAVLGLVEKLASLPQDVPLLILVCARPGGLLARRPLWGSGLRHSVTLTLQRLPGAAAEVWAERPEGARGTARPATTAPQRVDGR</sequence>
<dbReference type="RefSeq" id="WP_167444416.1">
    <property type="nucleotide sequence ID" value="NZ_MCGQ01000058.1"/>
</dbReference>
<reference evidence="9 10" key="1">
    <citation type="submission" date="2016-07" db="EMBL/GenBank/DDBJ databases">
        <title>Draft genome of Streptomyces diastatochromogenes.</title>
        <authorList>
            <person name="Podduturi R."/>
            <person name="Lukassen M.B."/>
            <person name="Clausen N."/>
            <person name="Nielsen J.L."/>
            <person name="Jorgensen N.O."/>
        </authorList>
    </citation>
    <scope>NUCLEOTIDE SEQUENCE [LARGE SCALE GENOMIC DNA]</scope>
    <source>
        <strain evidence="9 10">DSM 40608</strain>
    </source>
</reference>
<dbReference type="Pfam" id="PF13191">
    <property type="entry name" value="AAA_16"/>
    <property type="match status" value="1"/>
</dbReference>
<feature type="DNA-binding region" description="OmpR/PhoB-type" evidence="6">
    <location>
        <begin position="1"/>
        <end position="70"/>
    </location>
</feature>
<keyword evidence="4 6" id="KW-0238">DNA-binding</keyword>
<dbReference type="Gene3D" id="3.30.70.1230">
    <property type="entry name" value="Nucleotide cyclase"/>
    <property type="match status" value="1"/>
</dbReference>
<dbReference type="PANTHER" id="PTHR35807">
    <property type="entry name" value="TRANSCRIPTIONAL REGULATOR REDD-RELATED"/>
    <property type="match status" value="1"/>
</dbReference>
<evidence type="ECO:0000256" key="2">
    <source>
        <dbReference type="ARBA" id="ARBA00023012"/>
    </source>
</evidence>
<dbReference type="GO" id="GO:0003677">
    <property type="term" value="F:DNA binding"/>
    <property type="evidence" value="ECO:0007669"/>
    <property type="project" value="UniProtKB-UniRule"/>
</dbReference>
<dbReference type="InterPro" id="IPR029787">
    <property type="entry name" value="Nucleotide_cyclase"/>
</dbReference>
<evidence type="ECO:0000256" key="7">
    <source>
        <dbReference type="SAM" id="MobiDB-lite"/>
    </source>
</evidence>
<comment type="caution">
    <text evidence="9">The sequence shown here is derived from an EMBL/GenBank/DDBJ whole genome shotgun (WGS) entry which is preliminary data.</text>
</comment>
<evidence type="ECO:0000313" key="10">
    <source>
        <dbReference type="Proteomes" id="UP000215483"/>
    </source>
</evidence>
<evidence type="ECO:0000256" key="3">
    <source>
        <dbReference type="ARBA" id="ARBA00023015"/>
    </source>
</evidence>
<dbReference type="GO" id="GO:0006355">
    <property type="term" value="P:regulation of DNA-templated transcription"/>
    <property type="evidence" value="ECO:0007669"/>
    <property type="project" value="InterPro"/>
</dbReference>
<dbReference type="AlphaFoldDB" id="A0A233RX93"/>
<organism evidence="9 10">
    <name type="scientific">Streptomyces diastatochromogenes</name>
    <dbReference type="NCBI Taxonomy" id="42236"/>
    <lineage>
        <taxon>Bacteria</taxon>
        <taxon>Bacillati</taxon>
        <taxon>Actinomycetota</taxon>
        <taxon>Actinomycetes</taxon>
        <taxon>Kitasatosporales</taxon>
        <taxon>Streptomycetaceae</taxon>
        <taxon>Streptomyces</taxon>
    </lineage>
</organism>
<feature type="region of interest" description="Disordered" evidence="7">
    <location>
        <begin position="235"/>
        <end position="255"/>
    </location>
</feature>
<dbReference type="SUPFAM" id="SSF55073">
    <property type="entry name" value="Nucleotide cyclase"/>
    <property type="match status" value="1"/>
</dbReference>
<dbReference type="SUPFAM" id="SSF52540">
    <property type="entry name" value="P-loop containing nucleoside triphosphate hydrolases"/>
    <property type="match status" value="1"/>
</dbReference>